<dbReference type="EMBL" id="SOSA01000623">
    <property type="protein sequence ID" value="THC89662.1"/>
    <property type="molecule type" value="Genomic_DNA"/>
</dbReference>
<reference evidence="1 4" key="2">
    <citation type="submission" date="2019-08" db="EMBL/GenBank/DDBJ databases">
        <title>The genome sequence of a newly discovered highly antifungal drug resistant Aspergillus species, Aspergillus tanneri NIH 1004.</title>
        <authorList>
            <person name="Mounaud S."/>
            <person name="Singh I."/>
            <person name="Joardar V."/>
            <person name="Pakala S."/>
            <person name="Pakala S."/>
            <person name="Venepally P."/>
            <person name="Chung J.K."/>
            <person name="Losada L."/>
            <person name="Nierman W.C."/>
        </authorList>
    </citation>
    <scope>NUCLEOTIDE SEQUENCE [LARGE SCALE GENOMIC DNA]</scope>
    <source>
        <strain evidence="1 4">NIH1004</strain>
    </source>
</reference>
<name>A0A4S3J4T1_9EURO</name>
<accession>A0A4S3J4T1</accession>
<comment type="caution">
    <text evidence="2">The sequence shown here is derived from an EMBL/GenBank/DDBJ whole genome shotgun (WGS) entry which is preliminary data.</text>
</comment>
<dbReference type="Proteomes" id="UP000308092">
    <property type="component" value="Unassembled WGS sequence"/>
</dbReference>
<gene>
    <name evidence="1" type="ORF">ATNIH1004_004713</name>
    <name evidence="2" type="ORF">EYZ11_010888</name>
</gene>
<dbReference type="RefSeq" id="XP_033428189.1">
    <property type="nucleotide sequence ID" value="XM_033569383.1"/>
</dbReference>
<dbReference type="GeneID" id="54327415"/>
<evidence type="ECO:0000313" key="3">
    <source>
        <dbReference type="Proteomes" id="UP000308092"/>
    </source>
</evidence>
<dbReference type="Proteomes" id="UP000324241">
    <property type="component" value="Unassembled WGS sequence"/>
</dbReference>
<protein>
    <submittedName>
        <fullName evidence="2">Uncharacterized protein</fullName>
    </submittedName>
</protein>
<dbReference type="EMBL" id="QUQM01000003">
    <property type="protein sequence ID" value="KAA8648828.1"/>
    <property type="molecule type" value="Genomic_DNA"/>
</dbReference>
<evidence type="ECO:0000313" key="4">
    <source>
        <dbReference type="Proteomes" id="UP000324241"/>
    </source>
</evidence>
<proteinExistence type="predicted"/>
<reference evidence="2 3" key="1">
    <citation type="submission" date="2019-03" db="EMBL/GenBank/DDBJ databases">
        <title>The genome sequence of a newly discovered highly antifungal drug resistant Aspergillus species, Aspergillus tanneri NIH 1004.</title>
        <authorList>
            <person name="Mounaud S."/>
            <person name="Singh I."/>
            <person name="Joardar V."/>
            <person name="Pakala S."/>
            <person name="Pakala S."/>
            <person name="Venepally P."/>
            <person name="Hoover J."/>
            <person name="Nierman W."/>
            <person name="Chung J."/>
            <person name="Losada L."/>
        </authorList>
    </citation>
    <scope>NUCLEOTIDE SEQUENCE [LARGE SCALE GENOMIC DNA]</scope>
    <source>
        <strain evidence="2 3">NIH1004</strain>
    </source>
</reference>
<keyword evidence="3" id="KW-1185">Reference proteome</keyword>
<dbReference type="AlphaFoldDB" id="A0A4S3J4T1"/>
<sequence length="130" mass="14391">MEFLAYLSGDNTTALDLQTLSPHQIRPSWLHQDLKAKAVPELDDPARAALINQCSLNLDLDNIDTGACARLVPTLITSDTTAALRTYRGGLYTLHNNVEEEEICRDKLAKARQTARVVHSETDDTTGRET</sequence>
<organism evidence="2 3">
    <name type="scientific">Aspergillus tanneri</name>
    <dbReference type="NCBI Taxonomy" id="1220188"/>
    <lineage>
        <taxon>Eukaryota</taxon>
        <taxon>Fungi</taxon>
        <taxon>Dikarya</taxon>
        <taxon>Ascomycota</taxon>
        <taxon>Pezizomycotina</taxon>
        <taxon>Eurotiomycetes</taxon>
        <taxon>Eurotiomycetidae</taxon>
        <taxon>Eurotiales</taxon>
        <taxon>Aspergillaceae</taxon>
        <taxon>Aspergillus</taxon>
        <taxon>Aspergillus subgen. Circumdati</taxon>
    </lineage>
</organism>
<evidence type="ECO:0000313" key="1">
    <source>
        <dbReference type="EMBL" id="KAA8648828.1"/>
    </source>
</evidence>
<evidence type="ECO:0000313" key="2">
    <source>
        <dbReference type="EMBL" id="THC89662.1"/>
    </source>
</evidence>
<dbReference type="VEuPathDB" id="FungiDB:EYZ11_010888"/>